<dbReference type="InterPro" id="IPR001680">
    <property type="entry name" value="WD40_rpt"/>
</dbReference>
<feature type="region of interest" description="Disordered" evidence="5">
    <location>
        <begin position="62"/>
        <end position="86"/>
    </location>
</feature>
<dbReference type="AlphaFoldDB" id="A0A9W8IFM1"/>
<keyword evidence="3" id="KW-0677">Repeat</keyword>
<dbReference type="PROSITE" id="PS50082">
    <property type="entry name" value="WD_REPEATS_2"/>
    <property type="match status" value="3"/>
</dbReference>
<dbReference type="Proteomes" id="UP001139887">
    <property type="component" value="Unassembled WGS sequence"/>
</dbReference>
<dbReference type="PRINTS" id="PR00320">
    <property type="entry name" value="GPROTEINBRPT"/>
</dbReference>
<evidence type="ECO:0000313" key="8">
    <source>
        <dbReference type="Proteomes" id="UP001139887"/>
    </source>
</evidence>
<evidence type="ECO:0000256" key="3">
    <source>
        <dbReference type="ARBA" id="ARBA00022737"/>
    </source>
</evidence>
<feature type="domain" description="Anaphase-promoting complex subunit 4-like WD40" evidence="6">
    <location>
        <begin position="230"/>
        <end position="285"/>
    </location>
</feature>
<feature type="repeat" description="WD" evidence="4">
    <location>
        <begin position="272"/>
        <end position="314"/>
    </location>
</feature>
<dbReference type="InterPro" id="IPR019775">
    <property type="entry name" value="WD40_repeat_CS"/>
</dbReference>
<dbReference type="Gene3D" id="2.130.10.10">
    <property type="entry name" value="YVTN repeat-like/Quinoprotein amine dehydrogenase"/>
    <property type="match status" value="2"/>
</dbReference>
<feature type="repeat" description="WD" evidence="4">
    <location>
        <begin position="363"/>
        <end position="405"/>
    </location>
</feature>
<dbReference type="SMART" id="SM00320">
    <property type="entry name" value="WD40"/>
    <property type="match status" value="5"/>
</dbReference>
<keyword evidence="2 4" id="KW-0853">WD repeat</keyword>
<reference evidence="7" key="1">
    <citation type="submission" date="2022-07" db="EMBL/GenBank/DDBJ databases">
        <title>Phylogenomic reconstructions and comparative analyses of Kickxellomycotina fungi.</title>
        <authorList>
            <person name="Reynolds N.K."/>
            <person name="Stajich J.E."/>
            <person name="Barry K."/>
            <person name="Grigoriev I.V."/>
            <person name="Crous P."/>
            <person name="Smith M.E."/>
        </authorList>
    </citation>
    <scope>NUCLEOTIDE SEQUENCE</scope>
    <source>
        <strain evidence="7">NRRL 1566</strain>
    </source>
</reference>
<dbReference type="PANTHER" id="PTHR14091:SF0">
    <property type="entry name" value="PERIODIC TRYPTOPHAN PROTEIN 1 HOMOLOG"/>
    <property type="match status" value="1"/>
</dbReference>
<feature type="repeat" description="WD" evidence="4">
    <location>
        <begin position="229"/>
        <end position="271"/>
    </location>
</feature>
<dbReference type="InterPro" id="IPR015943">
    <property type="entry name" value="WD40/YVTN_repeat-like_dom_sf"/>
</dbReference>
<dbReference type="GO" id="GO:0006364">
    <property type="term" value="P:rRNA processing"/>
    <property type="evidence" value="ECO:0007669"/>
    <property type="project" value="InterPro"/>
</dbReference>
<evidence type="ECO:0000313" key="7">
    <source>
        <dbReference type="EMBL" id="KAJ2852110.1"/>
    </source>
</evidence>
<dbReference type="Pfam" id="PF00400">
    <property type="entry name" value="WD40"/>
    <property type="match status" value="1"/>
</dbReference>
<dbReference type="PANTHER" id="PTHR14091">
    <property type="entry name" value="PERIODIC TRYPTOPHAN PROTEIN 1"/>
    <property type="match status" value="1"/>
</dbReference>
<dbReference type="OrthoDB" id="270624at2759"/>
<accession>A0A9W8IFM1</accession>
<dbReference type="PROSITE" id="PS00678">
    <property type="entry name" value="WD_REPEATS_1"/>
    <property type="match status" value="2"/>
</dbReference>
<dbReference type="InterPro" id="IPR024977">
    <property type="entry name" value="Apc4-like_WD40_dom"/>
</dbReference>
<dbReference type="GO" id="GO:0005634">
    <property type="term" value="C:nucleus"/>
    <property type="evidence" value="ECO:0007669"/>
    <property type="project" value="TreeGrafter"/>
</dbReference>
<dbReference type="InterPro" id="IPR036322">
    <property type="entry name" value="WD40_repeat_dom_sf"/>
</dbReference>
<evidence type="ECO:0000256" key="4">
    <source>
        <dbReference type="PROSITE-ProRule" id="PRU00221"/>
    </source>
</evidence>
<keyword evidence="8" id="KW-1185">Reference proteome</keyword>
<dbReference type="EMBL" id="JANBUW010000005">
    <property type="protein sequence ID" value="KAJ2852110.1"/>
    <property type="molecule type" value="Genomic_DNA"/>
</dbReference>
<evidence type="ECO:0000256" key="1">
    <source>
        <dbReference type="ARBA" id="ARBA00022553"/>
    </source>
</evidence>
<comment type="caution">
    <text evidence="7">The sequence shown here is derived from an EMBL/GenBank/DDBJ whole genome shotgun (WGS) entry which is preliminary data.</text>
</comment>
<feature type="region of interest" description="Disordered" evidence="5">
    <location>
        <begin position="463"/>
        <end position="516"/>
    </location>
</feature>
<keyword evidence="1" id="KW-0597">Phosphoprotein</keyword>
<evidence type="ECO:0000256" key="5">
    <source>
        <dbReference type="SAM" id="MobiDB-lite"/>
    </source>
</evidence>
<dbReference type="SUPFAM" id="SSF50978">
    <property type="entry name" value="WD40 repeat-like"/>
    <property type="match status" value="1"/>
</dbReference>
<sequence length="516" mass="56783">MISALAWVRKGVAAERPTRYEMTEEEYARLQTEATAEINDAKQELREKSMVDSEILNDPALKDFDLEHYDTSDEEGDGTGEKQDGPHIFSNIKGLSFYNDDEEDPNLDLDEDEEAEEERVFASDNLLLVAKTEDDISNIEVCVFESESDNLFVHHDFMLPAFPLALEWLDFRVGRKADQPGGGNYVAVGTFEPSIEIWDLDTLDAAYPDLVLGTTDKRTLRKVRGKPHSDFHTDAVMGLSWNKNVRNLLASSSADTTVKLWDLSKGACVQSYDHHKDKVQTVQWHPSEASVMLTGAYDKRVAAFDSRAPTAISSWKVDADVESVMWDIHSPNHFFVATESGAVRYFDIRNVDNGEGGAPVFTLVAHDEAVSAMHQHPHIAGVLVTGSADETVKVWDVRNHKPSMVLSRNPDVGSVFAAQFCPDEPMLLAVAGSNGESRVWDLATNAQVRSTFGDAALAAKPVQEKPLVGVQHDEDEDDDADNSHEAVIAELRGSADQPATAAADGDDSDTSMASEN</sequence>
<dbReference type="PROSITE" id="PS50294">
    <property type="entry name" value="WD_REPEATS_REGION"/>
    <property type="match status" value="2"/>
</dbReference>
<organism evidence="7 8">
    <name type="scientific">Coemansia brasiliensis</name>
    <dbReference type="NCBI Taxonomy" id="2650707"/>
    <lineage>
        <taxon>Eukaryota</taxon>
        <taxon>Fungi</taxon>
        <taxon>Fungi incertae sedis</taxon>
        <taxon>Zoopagomycota</taxon>
        <taxon>Kickxellomycotina</taxon>
        <taxon>Kickxellomycetes</taxon>
        <taxon>Kickxellales</taxon>
        <taxon>Kickxellaceae</taxon>
        <taxon>Coemansia</taxon>
    </lineage>
</organism>
<evidence type="ECO:0000256" key="2">
    <source>
        <dbReference type="ARBA" id="ARBA00022574"/>
    </source>
</evidence>
<proteinExistence type="predicted"/>
<gene>
    <name evidence="7" type="primary">PWP1</name>
    <name evidence="7" type="ORF">IWW36_000489</name>
</gene>
<dbReference type="Pfam" id="PF12894">
    <property type="entry name" value="ANAPC4_WD40"/>
    <property type="match status" value="1"/>
</dbReference>
<name>A0A9W8IFM1_9FUNG</name>
<dbReference type="InterPro" id="IPR020472">
    <property type="entry name" value="WD40_PAC1"/>
</dbReference>
<evidence type="ECO:0000259" key="6">
    <source>
        <dbReference type="Pfam" id="PF12894"/>
    </source>
</evidence>
<protein>
    <submittedName>
        <fullName evidence="7">rRNA-processing protein</fullName>
    </submittedName>
</protein>
<feature type="compositionally biased region" description="Basic and acidic residues" evidence="5">
    <location>
        <begin position="62"/>
        <end position="71"/>
    </location>
</feature>
<dbReference type="InterPro" id="IPR044285">
    <property type="entry name" value="PWP1"/>
</dbReference>